<feature type="domain" description="DUF1907" evidence="7">
    <location>
        <begin position="21"/>
        <end position="298"/>
    </location>
</feature>
<keyword evidence="5" id="KW-0862">Zinc</keyword>
<keyword evidence="9" id="KW-1185">Reference proteome</keyword>
<evidence type="ECO:0000256" key="2">
    <source>
        <dbReference type="ARBA" id="ARBA00011245"/>
    </source>
</evidence>
<proteinExistence type="predicted"/>
<organism evidence="8 9">
    <name type="scientific">Parelaphostrongylus tenuis</name>
    <name type="common">Meningeal worm</name>
    <dbReference type="NCBI Taxonomy" id="148309"/>
    <lineage>
        <taxon>Eukaryota</taxon>
        <taxon>Metazoa</taxon>
        <taxon>Ecdysozoa</taxon>
        <taxon>Nematoda</taxon>
        <taxon>Chromadorea</taxon>
        <taxon>Rhabditida</taxon>
        <taxon>Rhabditina</taxon>
        <taxon>Rhabditomorpha</taxon>
        <taxon>Strongyloidea</taxon>
        <taxon>Metastrongylidae</taxon>
        <taxon>Parelaphostrongylus</taxon>
    </lineage>
</organism>
<gene>
    <name evidence="8" type="ORF">KIN20_003626</name>
</gene>
<evidence type="ECO:0000313" key="8">
    <source>
        <dbReference type="EMBL" id="KAJ1348341.1"/>
    </source>
</evidence>
<dbReference type="GO" id="GO:0005634">
    <property type="term" value="C:nucleus"/>
    <property type="evidence" value="ECO:0007669"/>
    <property type="project" value="UniProtKB-SubCell"/>
</dbReference>
<sequence>MSSTPVVIETLKPSYSELQPIVESGLKKNFKNVSVEVTSCPDLSIEPFRMTSSGFGEKLVIADVGGIGNLFPKIHNEKEFDLKEICNSCKAPSSFVFGPGAGPWNVVGRNCEMVADANFATSKIATKIASLPPGHSPPYKMAVIDSPKFNLMANLAVSEPGVAAEVLHCKCSVRVGKDNFPETIRKTLAEHYGKRCVSLAGIFVLREGEAKMHVMPDFPGCPFTSLEEINKWLKFFTMKAPLICASVFHSYDPGHKLRMEHTHCYSNHGDAGHYHYDTTPETVAYEGWFAAAEKIFRIDEM</sequence>
<reference evidence="8" key="1">
    <citation type="submission" date="2021-06" db="EMBL/GenBank/DDBJ databases">
        <title>Parelaphostrongylus tenuis whole genome reference sequence.</title>
        <authorList>
            <person name="Garwood T.J."/>
            <person name="Larsen P.A."/>
            <person name="Fountain-Jones N.M."/>
            <person name="Garbe J.R."/>
            <person name="Macchietto M.G."/>
            <person name="Kania S.A."/>
            <person name="Gerhold R.W."/>
            <person name="Richards J.E."/>
            <person name="Wolf T.M."/>
        </authorList>
    </citation>
    <scope>NUCLEOTIDE SEQUENCE</scope>
    <source>
        <strain evidence="8">MNPRO001-30</strain>
        <tissue evidence="8">Meninges</tissue>
    </source>
</reference>
<evidence type="ECO:0000256" key="6">
    <source>
        <dbReference type="ARBA" id="ARBA00023242"/>
    </source>
</evidence>
<name>A0AAD5QIQ7_PARTN</name>
<dbReference type="SUPFAM" id="SSF117856">
    <property type="entry name" value="AF0104/ALDC/Ptd012-like"/>
    <property type="match status" value="1"/>
</dbReference>
<evidence type="ECO:0000256" key="3">
    <source>
        <dbReference type="ARBA" id="ARBA00022723"/>
    </source>
</evidence>
<dbReference type="Pfam" id="PF08925">
    <property type="entry name" value="DUF1907"/>
    <property type="match status" value="1"/>
</dbReference>
<evidence type="ECO:0000256" key="1">
    <source>
        <dbReference type="ARBA" id="ARBA00004123"/>
    </source>
</evidence>
<evidence type="ECO:0000313" key="9">
    <source>
        <dbReference type="Proteomes" id="UP001196413"/>
    </source>
</evidence>
<dbReference type="GO" id="GO:0008270">
    <property type="term" value="F:zinc ion binding"/>
    <property type="evidence" value="ECO:0007669"/>
    <property type="project" value="TreeGrafter"/>
</dbReference>
<dbReference type="Proteomes" id="UP001196413">
    <property type="component" value="Unassembled WGS sequence"/>
</dbReference>
<dbReference type="PANTHER" id="PTHR13204:SF1">
    <property type="entry name" value="ESTER HYDROLASE C11ORF54"/>
    <property type="match status" value="1"/>
</dbReference>
<dbReference type="InterPro" id="IPR015021">
    <property type="entry name" value="C11orf54_DUF1907"/>
</dbReference>
<dbReference type="PANTHER" id="PTHR13204">
    <property type="entry name" value="PTD012 PROTEIN"/>
    <property type="match status" value="1"/>
</dbReference>
<comment type="subcellular location">
    <subcellularLocation>
        <location evidence="1">Nucleus</location>
    </subcellularLocation>
</comment>
<evidence type="ECO:0000259" key="7">
    <source>
        <dbReference type="SMART" id="SM01168"/>
    </source>
</evidence>
<evidence type="ECO:0000256" key="4">
    <source>
        <dbReference type="ARBA" id="ARBA00022801"/>
    </source>
</evidence>
<dbReference type="CDD" id="cd17298">
    <property type="entry name" value="DUF1907"/>
    <property type="match status" value="1"/>
</dbReference>
<dbReference type="GO" id="GO:0016788">
    <property type="term" value="F:hydrolase activity, acting on ester bonds"/>
    <property type="evidence" value="ECO:0007669"/>
    <property type="project" value="TreeGrafter"/>
</dbReference>
<keyword evidence="3" id="KW-0479">Metal-binding</keyword>
<dbReference type="SMART" id="SM01168">
    <property type="entry name" value="DUF1907"/>
    <property type="match status" value="1"/>
</dbReference>
<comment type="caution">
    <text evidence="8">The sequence shown here is derived from an EMBL/GenBank/DDBJ whole genome shotgun (WGS) entry which is preliminary data.</text>
</comment>
<dbReference type="AlphaFoldDB" id="A0AAD5QIQ7"/>
<comment type="subunit">
    <text evidence="2">Monomer.</text>
</comment>
<evidence type="ECO:0000256" key="5">
    <source>
        <dbReference type="ARBA" id="ARBA00022833"/>
    </source>
</evidence>
<accession>A0AAD5QIQ7</accession>
<protein>
    <recommendedName>
        <fullName evidence="7">DUF1907 domain-containing protein</fullName>
    </recommendedName>
</protein>
<keyword evidence="4" id="KW-0378">Hydrolase</keyword>
<dbReference type="EMBL" id="JAHQIW010000485">
    <property type="protein sequence ID" value="KAJ1348341.1"/>
    <property type="molecule type" value="Genomic_DNA"/>
</dbReference>
<keyword evidence="6" id="KW-0539">Nucleus</keyword>